<comment type="caution">
    <text evidence="1">The sequence shown here is derived from an EMBL/GenBank/DDBJ whole genome shotgun (WGS) entry which is preliminary data.</text>
</comment>
<dbReference type="Proteomes" id="UP000245207">
    <property type="component" value="Unassembled WGS sequence"/>
</dbReference>
<name>A0A2U1KWT4_ARTAN</name>
<gene>
    <name evidence="1" type="ORF">CTI12_AA555590</name>
</gene>
<organism evidence="1 2">
    <name type="scientific">Artemisia annua</name>
    <name type="common">Sweet wormwood</name>
    <dbReference type="NCBI Taxonomy" id="35608"/>
    <lineage>
        <taxon>Eukaryota</taxon>
        <taxon>Viridiplantae</taxon>
        <taxon>Streptophyta</taxon>
        <taxon>Embryophyta</taxon>
        <taxon>Tracheophyta</taxon>
        <taxon>Spermatophyta</taxon>
        <taxon>Magnoliopsida</taxon>
        <taxon>eudicotyledons</taxon>
        <taxon>Gunneridae</taxon>
        <taxon>Pentapetalae</taxon>
        <taxon>asterids</taxon>
        <taxon>campanulids</taxon>
        <taxon>Asterales</taxon>
        <taxon>Asteraceae</taxon>
        <taxon>Asteroideae</taxon>
        <taxon>Anthemideae</taxon>
        <taxon>Artemisiinae</taxon>
        <taxon>Artemisia</taxon>
    </lineage>
</organism>
<proteinExistence type="predicted"/>
<dbReference type="EMBL" id="PKPP01013219">
    <property type="protein sequence ID" value="PWA41225.1"/>
    <property type="molecule type" value="Genomic_DNA"/>
</dbReference>
<keyword evidence="2" id="KW-1185">Reference proteome</keyword>
<sequence length="50" mass="5186">MELIEDSFSSVFGLTSSGVVVLIDGAAASSVEVTSGVMVYGPVKEEKMCE</sequence>
<reference evidence="1 2" key="1">
    <citation type="journal article" date="2018" name="Mol. Plant">
        <title>The genome of Artemisia annua provides insight into the evolution of Asteraceae family and artemisinin biosynthesis.</title>
        <authorList>
            <person name="Shen Q."/>
            <person name="Zhang L."/>
            <person name="Liao Z."/>
            <person name="Wang S."/>
            <person name="Yan T."/>
            <person name="Shi P."/>
            <person name="Liu M."/>
            <person name="Fu X."/>
            <person name="Pan Q."/>
            <person name="Wang Y."/>
            <person name="Lv Z."/>
            <person name="Lu X."/>
            <person name="Zhang F."/>
            <person name="Jiang W."/>
            <person name="Ma Y."/>
            <person name="Chen M."/>
            <person name="Hao X."/>
            <person name="Li L."/>
            <person name="Tang Y."/>
            <person name="Lv G."/>
            <person name="Zhou Y."/>
            <person name="Sun X."/>
            <person name="Brodelius P.E."/>
            <person name="Rose J.K.C."/>
            <person name="Tang K."/>
        </authorList>
    </citation>
    <scope>NUCLEOTIDE SEQUENCE [LARGE SCALE GENOMIC DNA]</scope>
    <source>
        <strain evidence="2">cv. Huhao1</strain>
        <tissue evidence="1">Leaf</tissue>
    </source>
</reference>
<dbReference type="AlphaFoldDB" id="A0A2U1KWT4"/>
<evidence type="ECO:0000313" key="2">
    <source>
        <dbReference type="Proteomes" id="UP000245207"/>
    </source>
</evidence>
<evidence type="ECO:0000313" key="1">
    <source>
        <dbReference type="EMBL" id="PWA41225.1"/>
    </source>
</evidence>
<accession>A0A2U1KWT4</accession>
<protein>
    <submittedName>
        <fullName evidence="1">Uncharacterized protein</fullName>
    </submittedName>
</protein>